<dbReference type="PANTHER" id="PTHR47926:SF526">
    <property type="entry name" value="PENTACOTRIPEPTIDE-REPEAT REGION OF PRORP DOMAIN-CONTAINING PROTEIN"/>
    <property type="match status" value="1"/>
</dbReference>
<dbReference type="OrthoDB" id="185373at2759"/>
<dbReference type="InterPro" id="IPR011990">
    <property type="entry name" value="TPR-like_helical_dom_sf"/>
</dbReference>
<dbReference type="Pfam" id="PF01535">
    <property type="entry name" value="PPR"/>
    <property type="match status" value="3"/>
</dbReference>
<dbReference type="PANTHER" id="PTHR47926">
    <property type="entry name" value="PENTATRICOPEPTIDE REPEAT-CONTAINING PROTEIN"/>
    <property type="match status" value="1"/>
</dbReference>
<dbReference type="Gramene" id="PSR95792">
    <property type="protein sequence ID" value="PSR95792"/>
    <property type="gene ID" value="CEY00_Acc21924"/>
</dbReference>
<feature type="repeat" description="PPR" evidence="2">
    <location>
        <begin position="98"/>
        <end position="132"/>
    </location>
</feature>
<evidence type="ECO:0000313" key="3">
    <source>
        <dbReference type="EMBL" id="PSR95792.1"/>
    </source>
</evidence>
<evidence type="ECO:0000256" key="2">
    <source>
        <dbReference type="PROSITE-ProRule" id="PRU00708"/>
    </source>
</evidence>
<comment type="caution">
    <text evidence="3">The sequence shown here is derived from an EMBL/GenBank/DDBJ whole genome shotgun (WGS) entry which is preliminary data.</text>
</comment>
<dbReference type="GO" id="GO:0009451">
    <property type="term" value="P:RNA modification"/>
    <property type="evidence" value="ECO:0007669"/>
    <property type="project" value="InterPro"/>
</dbReference>
<dbReference type="Pfam" id="PF13041">
    <property type="entry name" value="PPR_2"/>
    <property type="match status" value="2"/>
</dbReference>
<name>A0A2R6PS01_ACTCC</name>
<dbReference type="AlphaFoldDB" id="A0A2R6PS01"/>
<dbReference type="EMBL" id="NKQK01000023">
    <property type="protein sequence ID" value="PSR95792.1"/>
    <property type="molecule type" value="Genomic_DNA"/>
</dbReference>
<dbReference type="OMA" id="MGVKKPP"/>
<feature type="repeat" description="PPR" evidence="2">
    <location>
        <begin position="234"/>
        <end position="268"/>
    </location>
</feature>
<reference evidence="3 4" key="1">
    <citation type="submission" date="2017-07" db="EMBL/GenBank/DDBJ databases">
        <title>An improved, manually edited Actinidia chinensis var. chinensis (kiwifruit) genome highlights the challenges associated with draft genomes and gene prediction in plants.</title>
        <authorList>
            <person name="Pilkington S."/>
            <person name="Crowhurst R."/>
            <person name="Hilario E."/>
            <person name="Nardozza S."/>
            <person name="Fraser L."/>
            <person name="Peng Y."/>
            <person name="Gunaseelan K."/>
            <person name="Simpson R."/>
            <person name="Tahir J."/>
            <person name="Deroles S."/>
            <person name="Templeton K."/>
            <person name="Luo Z."/>
            <person name="Davy M."/>
            <person name="Cheng C."/>
            <person name="Mcneilage M."/>
            <person name="Scaglione D."/>
            <person name="Liu Y."/>
            <person name="Zhang Q."/>
            <person name="Datson P."/>
            <person name="De Silva N."/>
            <person name="Gardiner S."/>
            <person name="Bassett H."/>
            <person name="Chagne D."/>
            <person name="Mccallum J."/>
            <person name="Dzierzon H."/>
            <person name="Deng C."/>
            <person name="Wang Y.-Y."/>
            <person name="Barron N."/>
            <person name="Manako K."/>
            <person name="Bowen J."/>
            <person name="Foster T."/>
            <person name="Erridge Z."/>
            <person name="Tiffin H."/>
            <person name="Waite C."/>
            <person name="Davies K."/>
            <person name="Grierson E."/>
            <person name="Laing W."/>
            <person name="Kirk R."/>
            <person name="Chen X."/>
            <person name="Wood M."/>
            <person name="Montefiori M."/>
            <person name="Brummell D."/>
            <person name="Schwinn K."/>
            <person name="Catanach A."/>
            <person name="Fullerton C."/>
            <person name="Li D."/>
            <person name="Meiyalaghan S."/>
            <person name="Nieuwenhuizen N."/>
            <person name="Read N."/>
            <person name="Prakash R."/>
            <person name="Hunter D."/>
            <person name="Zhang H."/>
            <person name="Mckenzie M."/>
            <person name="Knabel M."/>
            <person name="Harris A."/>
            <person name="Allan A."/>
            <person name="Chen A."/>
            <person name="Janssen B."/>
            <person name="Plunkett B."/>
            <person name="Dwamena C."/>
            <person name="Voogd C."/>
            <person name="Leif D."/>
            <person name="Lafferty D."/>
            <person name="Souleyre E."/>
            <person name="Varkonyi-Gasic E."/>
            <person name="Gambi F."/>
            <person name="Hanley J."/>
            <person name="Yao J.-L."/>
            <person name="Cheung J."/>
            <person name="David K."/>
            <person name="Warren B."/>
            <person name="Marsh K."/>
            <person name="Snowden K."/>
            <person name="Lin-Wang K."/>
            <person name="Brian L."/>
            <person name="Martinez-Sanchez M."/>
            <person name="Wang M."/>
            <person name="Ileperuma N."/>
            <person name="Macnee N."/>
            <person name="Campin R."/>
            <person name="Mcatee P."/>
            <person name="Drummond R."/>
            <person name="Espley R."/>
            <person name="Ireland H."/>
            <person name="Wu R."/>
            <person name="Atkinson R."/>
            <person name="Karunairetnam S."/>
            <person name="Bulley S."/>
            <person name="Chunkath S."/>
            <person name="Hanley Z."/>
            <person name="Storey R."/>
            <person name="Thrimawithana A."/>
            <person name="Thomson S."/>
            <person name="David C."/>
            <person name="Testolin R."/>
        </authorList>
    </citation>
    <scope>NUCLEOTIDE SEQUENCE [LARGE SCALE GENOMIC DNA]</scope>
    <source>
        <strain evidence="4">cv. Red5</strain>
        <tissue evidence="3">Young leaf</tissue>
    </source>
</reference>
<keyword evidence="1" id="KW-0677">Repeat</keyword>
<dbReference type="Pfam" id="PF20431">
    <property type="entry name" value="E_motif"/>
    <property type="match status" value="1"/>
</dbReference>
<dbReference type="PROSITE" id="PS51375">
    <property type="entry name" value="PPR"/>
    <property type="match status" value="3"/>
</dbReference>
<dbReference type="InterPro" id="IPR046848">
    <property type="entry name" value="E_motif"/>
</dbReference>
<dbReference type="InParanoid" id="A0A2R6PS01"/>
<accession>A0A2R6PS01</accession>
<reference evidence="4" key="2">
    <citation type="journal article" date="2018" name="BMC Genomics">
        <title>A manually annotated Actinidia chinensis var. chinensis (kiwifruit) genome highlights the challenges associated with draft genomes and gene prediction in plants.</title>
        <authorList>
            <person name="Pilkington S.M."/>
            <person name="Crowhurst R."/>
            <person name="Hilario E."/>
            <person name="Nardozza S."/>
            <person name="Fraser L."/>
            <person name="Peng Y."/>
            <person name="Gunaseelan K."/>
            <person name="Simpson R."/>
            <person name="Tahir J."/>
            <person name="Deroles S.C."/>
            <person name="Templeton K."/>
            <person name="Luo Z."/>
            <person name="Davy M."/>
            <person name="Cheng C."/>
            <person name="McNeilage M."/>
            <person name="Scaglione D."/>
            <person name="Liu Y."/>
            <person name="Zhang Q."/>
            <person name="Datson P."/>
            <person name="De Silva N."/>
            <person name="Gardiner S.E."/>
            <person name="Bassett H."/>
            <person name="Chagne D."/>
            <person name="McCallum J."/>
            <person name="Dzierzon H."/>
            <person name="Deng C."/>
            <person name="Wang Y.Y."/>
            <person name="Barron L."/>
            <person name="Manako K."/>
            <person name="Bowen J."/>
            <person name="Foster T.M."/>
            <person name="Erridge Z.A."/>
            <person name="Tiffin H."/>
            <person name="Waite C.N."/>
            <person name="Davies K.M."/>
            <person name="Grierson E.P."/>
            <person name="Laing W.A."/>
            <person name="Kirk R."/>
            <person name="Chen X."/>
            <person name="Wood M."/>
            <person name="Montefiori M."/>
            <person name="Brummell D.A."/>
            <person name="Schwinn K.E."/>
            <person name="Catanach A."/>
            <person name="Fullerton C."/>
            <person name="Li D."/>
            <person name="Meiyalaghan S."/>
            <person name="Nieuwenhuizen N."/>
            <person name="Read N."/>
            <person name="Prakash R."/>
            <person name="Hunter D."/>
            <person name="Zhang H."/>
            <person name="McKenzie M."/>
            <person name="Knabel M."/>
            <person name="Harris A."/>
            <person name="Allan A.C."/>
            <person name="Gleave A."/>
            <person name="Chen A."/>
            <person name="Janssen B.J."/>
            <person name="Plunkett B."/>
            <person name="Ampomah-Dwamena C."/>
            <person name="Voogd C."/>
            <person name="Leif D."/>
            <person name="Lafferty D."/>
            <person name="Souleyre E.J.F."/>
            <person name="Varkonyi-Gasic E."/>
            <person name="Gambi F."/>
            <person name="Hanley J."/>
            <person name="Yao J.L."/>
            <person name="Cheung J."/>
            <person name="David K.M."/>
            <person name="Warren B."/>
            <person name="Marsh K."/>
            <person name="Snowden K.C."/>
            <person name="Lin-Wang K."/>
            <person name="Brian L."/>
            <person name="Martinez-Sanchez M."/>
            <person name="Wang M."/>
            <person name="Ileperuma N."/>
            <person name="Macnee N."/>
            <person name="Campin R."/>
            <person name="McAtee P."/>
            <person name="Drummond R.S.M."/>
            <person name="Espley R.V."/>
            <person name="Ireland H.S."/>
            <person name="Wu R."/>
            <person name="Atkinson R.G."/>
            <person name="Karunairetnam S."/>
            <person name="Bulley S."/>
            <person name="Chunkath S."/>
            <person name="Hanley Z."/>
            <person name="Storey R."/>
            <person name="Thrimawithana A.H."/>
            <person name="Thomson S."/>
            <person name="David C."/>
            <person name="Testolin R."/>
            <person name="Huang H."/>
            <person name="Hellens R.P."/>
            <person name="Schaffer R.J."/>
        </authorList>
    </citation>
    <scope>NUCLEOTIDE SEQUENCE [LARGE SCALE GENOMIC DNA]</scope>
    <source>
        <strain evidence="4">cv. Red5</strain>
    </source>
</reference>
<dbReference type="GO" id="GO:0003723">
    <property type="term" value="F:RNA binding"/>
    <property type="evidence" value="ECO:0007669"/>
    <property type="project" value="InterPro"/>
</dbReference>
<dbReference type="Proteomes" id="UP000241394">
    <property type="component" value="Chromosome LG23"/>
</dbReference>
<gene>
    <name evidence="3" type="ORF">CEY00_Acc21924</name>
</gene>
<dbReference type="FunFam" id="1.25.40.10:FF:000348">
    <property type="entry name" value="Pentatricopeptide repeat-containing protein chloroplastic"/>
    <property type="match status" value="1"/>
</dbReference>
<evidence type="ECO:0000256" key="1">
    <source>
        <dbReference type="ARBA" id="ARBA00022737"/>
    </source>
</evidence>
<feature type="repeat" description="PPR" evidence="2">
    <location>
        <begin position="29"/>
        <end position="63"/>
    </location>
</feature>
<dbReference type="NCBIfam" id="TIGR00756">
    <property type="entry name" value="PPR"/>
    <property type="match status" value="4"/>
</dbReference>
<proteinExistence type="predicted"/>
<dbReference type="InterPro" id="IPR002885">
    <property type="entry name" value="PPR_rpt"/>
</dbReference>
<sequence length="466" mass="52026">MIRGHAQSETPCKAIELYNHMEAERAVTNGFTYSFVISACARSGLLREGEQMHSKVIANGFCSNLFVQTNLVNLYAMGGRSVGVGNARQVFGEMSERNVVTWNSLLAGYVRNRDIDMAYGIFNEMPERNVVSWTTMIAGCAQNGRCKQALALFGEMQRVNIELDQVVLVAVLSACAELGDLKLGRWVHLYADKMFRFRNQLVLVSLNNALIHMYASCGLIDEAHKVFLEMPRRTSISWTSMITAFAKQGRGEEALRTFHWMQCSGASEARPDEITFIGVLCACSHAGFVDKGRHFFECMKQIWGIGPRIEHYGCMVDLLSRAGFLDEAYRLVETMPMKPNDAIWGAILGGCRIHKNAELASHVAQKLTVELDPDRAAGYLVLLSNVYATTKRWQDASAVRRKMVEMGVKKPPGRSWVEIDGVIHDFVAGDWSPIHGYSIYKVLGEISAQAKSEGYEADILEKLIED</sequence>
<keyword evidence="4" id="KW-1185">Reference proteome</keyword>
<dbReference type="FunFam" id="1.25.40.10:FF:000184">
    <property type="entry name" value="Pentatricopeptide repeat-containing protein, chloroplastic"/>
    <property type="match status" value="1"/>
</dbReference>
<evidence type="ECO:0000313" key="4">
    <source>
        <dbReference type="Proteomes" id="UP000241394"/>
    </source>
</evidence>
<dbReference type="InterPro" id="IPR046960">
    <property type="entry name" value="PPR_At4g14850-like_plant"/>
</dbReference>
<protein>
    <submittedName>
        <fullName evidence="3">Pentatricopeptide repeat-containing protein</fullName>
    </submittedName>
</protein>
<dbReference type="STRING" id="1590841.A0A2R6PS01"/>
<organism evidence="3 4">
    <name type="scientific">Actinidia chinensis var. chinensis</name>
    <name type="common">Chinese soft-hair kiwi</name>
    <dbReference type="NCBI Taxonomy" id="1590841"/>
    <lineage>
        <taxon>Eukaryota</taxon>
        <taxon>Viridiplantae</taxon>
        <taxon>Streptophyta</taxon>
        <taxon>Embryophyta</taxon>
        <taxon>Tracheophyta</taxon>
        <taxon>Spermatophyta</taxon>
        <taxon>Magnoliopsida</taxon>
        <taxon>eudicotyledons</taxon>
        <taxon>Gunneridae</taxon>
        <taxon>Pentapetalae</taxon>
        <taxon>asterids</taxon>
        <taxon>Ericales</taxon>
        <taxon>Actinidiaceae</taxon>
        <taxon>Actinidia</taxon>
    </lineage>
</organism>
<dbReference type="Gene3D" id="1.25.40.10">
    <property type="entry name" value="Tetratricopeptide repeat domain"/>
    <property type="match status" value="4"/>
</dbReference>